<evidence type="ECO:0000259" key="11">
    <source>
        <dbReference type="Pfam" id="PF08234"/>
    </source>
</evidence>
<accession>A0A165S685</accession>
<dbReference type="InterPro" id="IPR045143">
    <property type="entry name" value="Spc25"/>
</dbReference>
<evidence type="ECO:0000256" key="1">
    <source>
        <dbReference type="ARBA" id="ARBA00006379"/>
    </source>
</evidence>
<dbReference type="EMBL" id="KV425576">
    <property type="protein sequence ID" value="KZT24727.1"/>
    <property type="molecule type" value="Genomic_DNA"/>
</dbReference>
<keyword evidence="5 9" id="KW-0995">Kinetochore</keyword>
<dbReference type="OrthoDB" id="4056921at2759"/>
<proteinExistence type="inferred from homology"/>
<dbReference type="PANTHER" id="PTHR14281:SF0">
    <property type="entry name" value="KINETOCHORE PROTEIN SPC25"/>
    <property type="match status" value="1"/>
</dbReference>
<dbReference type="GO" id="GO:0007059">
    <property type="term" value="P:chromosome segregation"/>
    <property type="evidence" value="ECO:0007669"/>
    <property type="project" value="InterPro"/>
</dbReference>
<dbReference type="InterPro" id="IPR013255">
    <property type="entry name" value="Spc25_C"/>
</dbReference>
<gene>
    <name evidence="12" type="ORF">NEOLEDRAFT_1134784</name>
</gene>
<feature type="coiled-coil region" evidence="10">
    <location>
        <begin position="73"/>
        <end position="107"/>
    </location>
</feature>
<protein>
    <recommendedName>
        <fullName evidence="9">Kinetochore protein SPC25</fullName>
    </recommendedName>
</protein>
<evidence type="ECO:0000256" key="7">
    <source>
        <dbReference type="ARBA" id="ARBA00023306"/>
    </source>
</evidence>
<reference evidence="12 13" key="1">
    <citation type="journal article" date="2016" name="Mol. Biol. Evol.">
        <title>Comparative Genomics of Early-Diverging Mushroom-Forming Fungi Provides Insights into the Origins of Lignocellulose Decay Capabilities.</title>
        <authorList>
            <person name="Nagy L.G."/>
            <person name="Riley R."/>
            <person name="Tritt A."/>
            <person name="Adam C."/>
            <person name="Daum C."/>
            <person name="Floudas D."/>
            <person name="Sun H."/>
            <person name="Yadav J.S."/>
            <person name="Pangilinan J."/>
            <person name="Larsson K.H."/>
            <person name="Matsuura K."/>
            <person name="Barry K."/>
            <person name="Labutti K."/>
            <person name="Kuo R."/>
            <person name="Ohm R.A."/>
            <person name="Bhattacharya S.S."/>
            <person name="Shirouzu T."/>
            <person name="Yoshinaga Y."/>
            <person name="Martin F.M."/>
            <person name="Grigoriev I.V."/>
            <person name="Hibbett D.S."/>
        </authorList>
    </citation>
    <scope>NUCLEOTIDE SEQUENCE [LARGE SCALE GENOMIC DNA]</scope>
    <source>
        <strain evidence="12 13">HHB14362 ss-1</strain>
    </source>
</reference>
<evidence type="ECO:0000256" key="3">
    <source>
        <dbReference type="ARBA" id="ARBA00022618"/>
    </source>
</evidence>
<comment type="subunit">
    <text evidence="9">Component of the NDC80 complex.</text>
</comment>
<evidence type="ECO:0000256" key="2">
    <source>
        <dbReference type="ARBA" id="ARBA00022454"/>
    </source>
</evidence>
<dbReference type="AlphaFoldDB" id="A0A165S685"/>
<dbReference type="Proteomes" id="UP000076761">
    <property type="component" value="Unassembled WGS sequence"/>
</dbReference>
<keyword evidence="4 9" id="KW-0498">Mitosis</keyword>
<evidence type="ECO:0000256" key="5">
    <source>
        <dbReference type="ARBA" id="ARBA00022838"/>
    </source>
</evidence>
<evidence type="ECO:0000313" key="12">
    <source>
        <dbReference type="EMBL" id="KZT24727.1"/>
    </source>
</evidence>
<evidence type="ECO:0000256" key="8">
    <source>
        <dbReference type="ARBA" id="ARBA00023328"/>
    </source>
</evidence>
<evidence type="ECO:0000313" key="13">
    <source>
        <dbReference type="Proteomes" id="UP000076761"/>
    </source>
</evidence>
<keyword evidence="13" id="KW-1185">Reference proteome</keyword>
<keyword evidence="6 10" id="KW-0175">Coiled coil</keyword>
<evidence type="ECO:0000256" key="4">
    <source>
        <dbReference type="ARBA" id="ARBA00022776"/>
    </source>
</evidence>
<keyword evidence="9" id="KW-0539">Nucleus</keyword>
<comment type="function">
    <text evidence="9">Acts as a component of the essential kinetochore-associated NDC80 complex, which is required for chromosome segregation and spindle checkpoint activity.</text>
</comment>
<evidence type="ECO:0000256" key="10">
    <source>
        <dbReference type="SAM" id="Coils"/>
    </source>
</evidence>
<dbReference type="GO" id="GO:0051301">
    <property type="term" value="P:cell division"/>
    <property type="evidence" value="ECO:0007669"/>
    <property type="project" value="UniProtKB-UniRule"/>
</dbReference>
<dbReference type="FunCoup" id="A0A165S685">
    <property type="interactions" value="126"/>
</dbReference>
<organism evidence="12 13">
    <name type="scientific">Neolentinus lepideus HHB14362 ss-1</name>
    <dbReference type="NCBI Taxonomy" id="1314782"/>
    <lineage>
        <taxon>Eukaryota</taxon>
        <taxon>Fungi</taxon>
        <taxon>Dikarya</taxon>
        <taxon>Basidiomycota</taxon>
        <taxon>Agaricomycotina</taxon>
        <taxon>Agaricomycetes</taxon>
        <taxon>Gloeophyllales</taxon>
        <taxon>Gloeophyllaceae</taxon>
        <taxon>Neolentinus</taxon>
    </lineage>
</organism>
<feature type="domain" description="Chromosome segregation protein Spc25 C-terminal" evidence="11">
    <location>
        <begin position="168"/>
        <end position="237"/>
    </location>
</feature>
<comment type="similarity">
    <text evidence="1 9">Belongs to the SPC25 family.</text>
</comment>
<keyword evidence="3 9" id="KW-0132">Cell division</keyword>
<dbReference type="CDD" id="cd23784">
    <property type="entry name" value="RWD_Spc25"/>
    <property type="match status" value="1"/>
</dbReference>
<dbReference type="GO" id="GO:0005634">
    <property type="term" value="C:nucleus"/>
    <property type="evidence" value="ECO:0007669"/>
    <property type="project" value="UniProtKB-SubCell"/>
</dbReference>
<evidence type="ECO:0000256" key="6">
    <source>
        <dbReference type="ARBA" id="ARBA00023054"/>
    </source>
</evidence>
<keyword evidence="8 9" id="KW-0137">Centromere</keyword>
<dbReference type="Pfam" id="PF08234">
    <property type="entry name" value="Spindle_Spc25"/>
    <property type="match status" value="1"/>
</dbReference>
<evidence type="ECO:0000256" key="9">
    <source>
        <dbReference type="RuleBase" id="RU367150"/>
    </source>
</evidence>
<keyword evidence="7 9" id="KW-0131">Cell cycle</keyword>
<sequence>MDASRLNLAGILASQNPSFDLNIEAYDISTSNFLQAVSNYGDRAVKEITNRKNAYVVEKKRIADKTKLIEAEITDCKNREIELLEQLEKERQETKEVESSASALRKQLVSIRQKCESIDVELEQYRAVTANLRREKAKEQSVLENHAAGLAPELGACEDRLQCVIEGIDRDRLLFRFAAIDKMAPDREYSFVLDVSGKLYKVITTTPLLPTLPILLDKLNETRDVYKFIARVRRAFRDMSENIPGV</sequence>
<comment type="subcellular location">
    <subcellularLocation>
        <location evidence="9">Nucleus</location>
    </subcellularLocation>
    <subcellularLocation>
        <location evidence="9">Chromosome</location>
        <location evidence="9">Centromere</location>
        <location evidence="9">Kinetochore</location>
    </subcellularLocation>
</comment>
<dbReference type="GO" id="GO:0031262">
    <property type="term" value="C:Ndc80 complex"/>
    <property type="evidence" value="ECO:0007669"/>
    <property type="project" value="InterPro"/>
</dbReference>
<dbReference type="Gene3D" id="3.30.457.50">
    <property type="entry name" value="Chromosome segregation protein Spc25"/>
    <property type="match status" value="1"/>
</dbReference>
<dbReference type="PANTHER" id="PTHR14281">
    <property type="entry name" value="KINETOCHORE PROTEIN SPC25-RELATED"/>
    <property type="match status" value="1"/>
</dbReference>
<dbReference type="STRING" id="1314782.A0A165S685"/>
<keyword evidence="2 9" id="KW-0158">Chromosome</keyword>
<name>A0A165S685_9AGAM</name>
<dbReference type="InParanoid" id="A0A165S685"/>